<dbReference type="InterPro" id="IPR001242">
    <property type="entry name" value="Condensation_dom"/>
</dbReference>
<dbReference type="InterPro" id="IPR000873">
    <property type="entry name" value="AMP-dep_synth/lig_dom"/>
</dbReference>
<dbReference type="InterPro" id="IPR042099">
    <property type="entry name" value="ANL_N_sf"/>
</dbReference>
<dbReference type="SUPFAM" id="SSF56801">
    <property type="entry name" value="Acetyl-CoA synthetase-like"/>
    <property type="match status" value="1"/>
</dbReference>
<dbReference type="InterPro" id="IPR010071">
    <property type="entry name" value="AA_adenyl_dom"/>
</dbReference>
<gene>
    <name evidence="5" type="ORF">L1O03_09290</name>
</gene>
<dbReference type="Gene3D" id="3.30.300.30">
    <property type="match status" value="1"/>
</dbReference>
<reference evidence="5" key="1">
    <citation type="submission" date="2022-01" db="EMBL/GenBank/DDBJ databases">
        <title>Corynebacterium sp. nov isolated from isolated from the feces of the greater white-fronted geese (Anser albifrons) at Poyang Lake, PR China.</title>
        <authorList>
            <person name="Liu Q."/>
        </authorList>
    </citation>
    <scope>NUCLEOTIDE SEQUENCE</scope>
    <source>
        <strain evidence="5">JCM 32435</strain>
    </source>
</reference>
<proteinExistence type="predicted"/>
<dbReference type="PANTHER" id="PTHR45527">
    <property type="entry name" value="NONRIBOSOMAL PEPTIDE SYNTHETASE"/>
    <property type="match status" value="1"/>
</dbReference>
<dbReference type="Pfam" id="PF00501">
    <property type="entry name" value="AMP-binding"/>
    <property type="match status" value="1"/>
</dbReference>
<dbReference type="InterPro" id="IPR020845">
    <property type="entry name" value="AMP-binding_CS"/>
</dbReference>
<dbReference type="Gene3D" id="3.40.50.1820">
    <property type="entry name" value="alpha/beta hydrolase"/>
    <property type="match status" value="1"/>
</dbReference>
<sequence>MGEEVPLSAPVEVNAFVGAEGVDVEWLWDPRAVDAAGVDAWHGALASWCEQNASTPRWAVPVPSECAGVELSAADLHRALEEYGEVLGVLPLSPLQRGILFEHALSGAYTSVTTVDLREAAPELLASGPLAPDALRRALRRVLLRNPQLGARFRSDLGPQPVQVIPAEPGEVPVTEEPEGRLAEVESEEHGYRFDVARELLLRARVVGGSVLVLSVHHLVIDGWSTGLLVQELLTALRGEPEDAAGPADPRAVVRAYQQAVIASRPTREEVEQLVEELQDAPSTLLGVEGASGTRGTHRTRSALEDLRSVRRPAPEGLGAQLSRCGLTLASAVDLAFCATLGEFCGQTEVVHGTTDAGRTEDTASLIGLFSTTYPVRCALDPDRTLSAQAADFQRAQASRRGSLSRVGLDELAAEGIPVAELFSALLVVENTPQEGTAGVRNTGFTHYPLTVLVLPGAPGEEAQLIAEYDPGVVDGAAVLEHLCAYLAELGTPGERPLRALSTTPAQPLRGEEVALPEETLVQWTLRELERSPEATALLDATQQLSAGEMARTVRRWARVLRARGVGRGDVVSVEIPRSADSVLAAHAIWLAGAIYQPIDPDTPESRARVLREDSGARVRITPAFLEEMRAGEADAPLPGPRPEDTAYLLHTSGSTGRPKGVRVGHRALLNRVAWMQAQYPIGPEDRVLHKTDSGFDVSLWELTWPFIAGASLAVLPAGEHRDPLAIARALRAGVTVCHFVPSMLRAFTQQLADTGAEPLPSLRHVICSGEALDARDVEALRHLAPAAAVHNLYGPTEAAIDVTWYDCPADAPAGPVPLGRPVWNTELWVLDPWGRPTPEGAPGELYIGGVQLAEGYHEQPERTAEAFRRDLLDGTRRLYRTGDIVLRRGDQLHYLGRRDDQVKIRGQRIELGEVRALLSSCPAVADVTVGLVDGELAAWWVPAPAGSSPLSPPEWARQHCPRAALPSFWAEIPALPLTAAGKVNRAQLPTPTRPAADHPGAEFAAPQSELERAIARAMAEVLGCAPESLSCLDNFFDRGGHSLAAIQMSGSLRRTLGTEVGVGLIMQHPTVRGLARALELRAERPQDPSLAAEAAHSELLWLAEPAPEAADGPLVCLHPASGFGWQYAPLATHAPRGGVLAIQSPDEQGALAQAETLADIVEHDTELLRAHSHGPYRLLGYSLGGLVAIGMAEALRARGEEVEFVGLIDTYPAQCQDWGEAPDPEEVEAERLAMLRDGIAPEQAERIIANYARSFALMADAADAADAAASPAGYSGPVDLFIARRTLPEGFDPLGSWAEVGVWDVRAHELDCSHMDVLSPEHAGEVVPLILQALDQEGRSARA</sequence>
<evidence type="ECO:0000256" key="1">
    <source>
        <dbReference type="ARBA" id="ARBA00001957"/>
    </source>
</evidence>
<dbReference type="InterPro" id="IPR045851">
    <property type="entry name" value="AMP-bd_C_sf"/>
</dbReference>
<dbReference type="InterPro" id="IPR001031">
    <property type="entry name" value="Thioesterase"/>
</dbReference>
<dbReference type="Pfam" id="PF00668">
    <property type="entry name" value="Condensation"/>
    <property type="match status" value="1"/>
</dbReference>
<keyword evidence="6" id="KW-1185">Reference proteome</keyword>
<dbReference type="Pfam" id="PF00550">
    <property type="entry name" value="PP-binding"/>
    <property type="match status" value="1"/>
</dbReference>
<dbReference type="Gene3D" id="3.30.559.30">
    <property type="entry name" value="Nonribosomal peptide synthetase, condensation domain"/>
    <property type="match status" value="1"/>
</dbReference>
<dbReference type="Gene3D" id="3.30.559.10">
    <property type="entry name" value="Chloramphenicol acetyltransferase-like domain"/>
    <property type="match status" value="1"/>
</dbReference>
<dbReference type="SUPFAM" id="SSF53474">
    <property type="entry name" value="alpha/beta-Hydrolases"/>
    <property type="match status" value="1"/>
</dbReference>
<dbReference type="GO" id="GO:0043041">
    <property type="term" value="P:amino acid activation for nonribosomal peptide biosynthetic process"/>
    <property type="evidence" value="ECO:0007669"/>
    <property type="project" value="TreeGrafter"/>
</dbReference>
<dbReference type="GO" id="GO:0003824">
    <property type="term" value="F:catalytic activity"/>
    <property type="evidence" value="ECO:0007669"/>
    <property type="project" value="InterPro"/>
</dbReference>
<dbReference type="CDD" id="cd05930">
    <property type="entry name" value="A_NRPS"/>
    <property type="match status" value="1"/>
</dbReference>
<dbReference type="PANTHER" id="PTHR45527:SF1">
    <property type="entry name" value="FATTY ACID SYNTHASE"/>
    <property type="match status" value="1"/>
</dbReference>
<dbReference type="PROSITE" id="PS00455">
    <property type="entry name" value="AMP_BINDING"/>
    <property type="match status" value="1"/>
</dbReference>
<dbReference type="InterPro" id="IPR020802">
    <property type="entry name" value="TesA-like"/>
</dbReference>
<dbReference type="Pfam" id="PF00975">
    <property type="entry name" value="Thioesterase"/>
    <property type="match status" value="1"/>
</dbReference>
<dbReference type="PROSITE" id="PS50075">
    <property type="entry name" value="CARRIER"/>
    <property type="match status" value="1"/>
</dbReference>
<dbReference type="InterPro" id="IPR009081">
    <property type="entry name" value="PP-bd_ACP"/>
</dbReference>
<keyword evidence="3" id="KW-0597">Phosphoprotein</keyword>
<dbReference type="InterPro" id="IPR023213">
    <property type="entry name" value="CAT-like_dom_sf"/>
</dbReference>
<dbReference type="InterPro" id="IPR029058">
    <property type="entry name" value="AB_hydrolase_fold"/>
</dbReference>
<dbReference type="NCBIfam" id="TIGR01733">
    <property type="entry name" value="AA-adenyl-dom"/>
    <property type="match status" value="1"/>
</dbReference>
<organism evidence="5 6">
    <name type="scientific">Corynebacterium uropygiale</name>
    <dbReference type="NCBI Taxonomy" id="1775911"/>
    <lineage>
        <taxon>Bacteria</taxon>
        <taxon>Bacillati</taxon>
        <taxon>Actinomycetota</taxon>
        <taxon>Actinomycetes</taxon>
        <taxon>Mycobacteriales</taxon>
        <taxon>Corynebacteriaceae</taxon>
        <taxon>Corynebacterium</taxon>
    </lineage>
</organism>
<comment type="caution">
    <text evidence="5">The sequence shown here is derived from an EMBL/GenBank/DDBJ whole genome shotgun (WGS) entry which is preliminary data.</text>
</comment>
<evidence type="ECO:0000259" key="4">
    <source>
        <dbReference type="PROSITE" id="PS50075"/>
    </source>
</evidence>
<dbReference type="GO" id="GO:0044550">
    <property type="term" value="P:secondary metabolite biosynthetic process"/>
    <property type="evidence" value="ECO:0007669"/>
    <property type="project" value="TreeGrafter"/>
</dbReference>
<dbReference type="InterPro" id="IPR036736">
    <property type="entry name" value="ACP-like_sf"/>
</dbReference>
<dbReference type="EMBL" id="JAKGSI010000004">
    <property type="protein sequence ID" value="MCF4007361.1"/>
    <property type="molecule type" value="Genomic_DNA"/>
</dbReference>
<dbReference type="Gene3D" id="3.40.50.12780">
    <property type="entry name" value="N-terminal domain of ligase-like"/>
    <property type="match status" value="1"/>
</dbReference>
<dbReference type="SUPFAM" id="SSF52777">
    <property type="entry name" value="CoA-dependent acyltransferases"/>
    <property type="match status" value="2"/>
</dbReference>
<evidence type="ECO:0000256" key="3">
    <source>
        <dbReference type="ARBA" id="ARBA00022553"/>
    </source>
</evidence>
<dbReference type="InterPro" id="IPR020806">
    <property type="entry name" value="PKS_PP-bd"/>
</dbReference>
<dbReference type="GO" id="GO:0005737">
    <property type="term" value="C:cytoplasm"/>
    <property type="evidence" value="ECO:0007669"/>
    <property type="project" value="TreeGrafter"/>
</dbReference>
<name>A0A9X1QQP0_9CORY</name>
<feature type="domain" description="Carrier" evidence="4">
    <location>
        <begin position="1006"/>
        <end position="1083"/>
    </location>
</feature>
<dbReference type="SMART" id="SM00824">
    <property type="entry name" value="PKS_TE"/>
    <property type="match status" value="1"/>
</dbReference>
<evidence type="ECO:0000313" key="6">
    <source>
        <dbReference type="Proteomes" id="UP001139336"/>
    </source>
</evidence>
<dbReference type="SUPFAM" id="SSF47336">
    <property type="entry name" value="ACP-like"/>
    <property type="match status" value="1"/>
</dbReference>
<evidence type="ECO:0000256" key="2">
    <source>
        <dbReference type="ARBA" id="ARBA00022450"/>
    </source>
</evidence>
<protein>
    <submittedName>
        <fullName evidence="5">Amino acid adenylation domain-containing protein</fullName>
    </submittedName>
</protein>
<dbReference type="GO" id="GO:0031177">
    <property type="term" value="F:phosphopantetheine binding"/>
    <property type="evidence" value="ECO:0007669"/>
    <property type="project" value="InterPro"/>
</dbReference>
<accession>A0A9X1QQP0</accession>
<dbReference type="Proteomes" id="UP001139336">
    <property type="component" value="Unassembled WGS sequence"/>
</dbReference>
<dbReference type="SMART" id="SM00823">
    <property type="entry name" value="PKS_PP"/>
    <property type="match status" value="1"/>
</dbReference>
<evidence type="ECO:0000313" key="5">
    <source>
        <dbReference type="EMBL" id="MCF4007361.1"/>
    </source>
</evidence>
<dbReference type="GO" id="GO:0008610">
    <property type="term" value="P:lipid biosynthetic process"/>
    <property type="evidence" value="ECO:0007669"/>
    <property type="project" value="UniProtKB-ARBA"/>
</dbReference>
<comment type="cofactor">
    <cofactor evidence="1">
        <name>pantetheine 4'-phosphate</name>
        <dbReference type="ChEBI" id="CHEBI:47942"/>
    </cofactor>
</comment>
<keyword evidence="2" id="KW-0596">Phosphopantetheine</keyword>
<dbReference type="FunFam" id="3.40.50.980:FF:000002">
    <property type="entry name" value="Enterobactin synthetase component F"/>
    <property type="match status" value="1"/>
</dbReference>